<evidence type="ECO:0000313" key="3">
    <source>
        <dbReference type="Proteomes" id="UP000321080"/>
    </source>
</evidence>
<evidence type="ECO:0000313" key="2">
    <source>
        <dbReference type="EMBL" id="TXG35462.1"/>
    </source>
</evidence>
<dbReference type="AlphaFoldDB" id="A0A5C7GF52"/>
<evidence type="ECO:0000256" key="1">
    <source>
        <dbReference type="SAM" id="Phobius"/>
    </source>
</evidence>
<name>A0A5C7GF52_9FLAO</name>
<gene>
    <name evidence="2" type="ORF">FUA22_15640</name>
</gene>
<proteinExistence type="predicted"/>
<reference evidence="2 3" key="1">
    <citation type="submission" date="2019-08" db="EMBL/GenBank/DDBJ databases">
        <title>Seonamhaeicola sediminis sp. nov., isolated from marine sediment.</title>
        <authorList>
            <person name="Cao W.R."/>
        </authorList>
    </citation>
    <scope>NUCLEOTIDE SEQUENCE [LARGE SCALE GENOMIC DNA]</scope>
    <source>
        <strain evidence="2 3">1505</strain>
    </source>
</reference>
<keyword evidence="1" id="KW-0472">Membrane</keyword>
<protein>
    <submittedName>
        <fullName evidence="2">Uncharacterized protein</fullName>
    </submittedName>
</protein>
<dbReference type="Proteomes" id="UP000321080">
    <property type="component" value="Unassembled WGS sequence"/>
</dbReference>
<dbReference type="EMBL" id="VRKQ01000018">
    <property type="protein sequence ID" value="TXG35462.1"/>
    <property type="molecule type" value="Genomic_DNA"/>
</dbReference>
<sequence length="95" mass="11220">MQQLSSILMFYRPLVLWSFLINIILSFFKVEIITILITKLFLIGFLWYITNETNGKQKLLFCKNLGISTLKLFSLLYLIDLLLSIPFLIILREFV</sequence>
<feature type="transmembrane region" description="Helical" evidence="1">
    <location>
        <begin position="32"/>
        <end position="50"/>
    </location>
</feature>
<dbReference type="OrthoDB" id="1446424at2"/>
<feature type="transmembrane region" description="Helical" evidence="1">
    <location>
        <begin position="6"/>
        <end position="25"/>
    </location>
</feature>
<comment type="caution">
    <text evidence="2">The sequence shown here is derived from an EMBL/GenBank/DDBJ whole genome shotgun (WGS) entry which is preliminary data.</text>
</comment>
<feature type="transmembrane region" description="Helical" evidence="1">
    <location>
        <begin position="70"/>
        <end position="91"/>
    </location>
</feature>
<accession>A0A5C7GF52</accession>
<organism evidence="2 3">
    <name type="scientific">Seonamhaeicola maritimus</name>
    <dbReference type="NCBI Taxonomy" id="2591822"/>
    <lineage>
        <taxon>Bacteria</taxon>
        <taxon>Pseudomonadati</taxon>
        <taxon>Bacteroidota</taxon>
        <taxon>Flavobacteriia</taxon>
        <taxon>Flavobacteriales</taxon>
        <taxon>Flavobacteriaceae</taxon>
    </lineage>
</organism>
<keyword evidence="3" id="KW-1185">Reference proteome</keyword>
<keyword evidence="1" id="KW-1133">Transmembrane helix</keyword>
<keyword evidence="1" id="KW-0812">Transmembrane</keyword>